<evidence type="ECO:0000256" key="1">
    <source>
        <dbReference type="PROSITE-ProRule" id="PRU00169"/>
    </source>
</evidence>
<evidence type="ECO:0000256" key="2">
    <source>
        <dbReference type="SAM" id="Phobius"/>
    </source>
</evidence>
<name>A0ABY4CR44_9BACL</name>
<evidence type="ECO:0000313" key="5">
    <source>
        <dbReference type="Proteomes" id="UP000830167"/>
    </source>
</evidence>
<reference evidence="4" key="1">
    <citation type="submission" date="2021-12" db="EMBL/GenBank/DDBJ databases">
        <title>Alicyclobacillaceae gen. nov., sp. nov., isolated from chalcocite enrichment system.</title>
        <authorList>
            <person name="Jiang Z."/>
        </authorList>
    </citation>
    <scope>NUCLEOTIDE SEQUENCE</scope>
    <source>
        <strain evidence="4">MYW30-H2</strain>
    </source>
</reference>
<dbReference type="EMBL" id="CP089291">
    <property type="protein sequence ID" value="UOF91683.1"/>
    <property type="molecule type" value="Genomic_DNA"/>
</dbReference>
<dbReference type="InterPro" id="IPR001789">
    <property type="entry name" value="Sig_transdc_resp-reg_receiver"/>
</dbReference>
<organism evidence="4 5">
    <name type="scientific">Fodinisporobacter ferrooxydans</name>
    <dbReference type="NCBI Taxonomy" id="2901836"/>
    <lineage>
        <taxon>Bacteria</taxon>
        <taxon>Bacillati</taxon>
        <taxon>Bacillota</taxon>
        <taxon>Bacilli</taxon>
        <taxon>Bacillales</taxon>
        <taxon>Alicyclobacillaceae</taxon>
        <taxon>Fodinisporobacter</taxon>
    </lineage>
</organism>
<feature type="transmembrane region" description="Helical" evidence="2">
    <location>
        <begin position="76"/>
        <end position="95"/>
    </location>
</feature>
<feature type="domain" description="Response regulatory" evidence="3">
    <location>
        <begin position="7"/>
        <end position="151"/>
    </location>
</feature>
<sequence>MFHRQVKVLVIEDDPYICELITLYAEKSGCLVSVANNGMNGLEMFYDTPPDLVIAVAGMTIQDAQMVRAVYLGLELITRFVIVPFGLASLLTGVISSLGTEWGLFRYYWILIKLVITILSTIGLLVHLKPISYLAGIAAERTLSSADHPMQIQIMIVSGAALLALLVATTLSVYKPRGMTSYGWRKQHGRRKVSQQP</sequence>
<evidence type="ECO:0000259" key="3">
    <source>
        <dbReference type="PROSITE" id="PS50110"/>
    </source>
</evidence>
<keyword evidence="2" id="KW-0812">Transmembrane</keyword>
<dbReference type="InterPro" id="IPR011006">
    <property type="entry name" value="CheY-like_superfamily"/>
</dbReference>
<dbReference type="SUPFAM" id="SSF52172">
    <property type="entry name" value="CheY-like"/>
    <property type="match status" value="1"/>
</dbReference>
<feature type="transmembrane region" description="Helical" evidence="2">
    <location>
        <begin position="107"/>
        <end position="126"/>
    </location>
</feature>
<dbReference type="Proteomes" id="UP000830167">
    <property type="component" value="Chromosome"/>
</dbReference>
<evidence type="ECO:0000313" key="4">
    <source>
        <dbReference type="EMBL" id="UOF91683.1"/>
    </source>
</evidence>
<dbReference type="Gene3D" id="3.40.50.2300">
    <property type="match status" value="1"/>
</dbReference>
<dbReference type="PROSITE" id="PS50110">
    <property type="entry name" value="RESPONSE_REGULATORY"/>
    <property type="match status" value="1"/>
</dbReference>
<accession>A0ABY4CR44</accession>
<comment type="caution">
    <text evidence="1">Lacks conserved residue(s) required for the propagation of feature annotation.</text>
</comment>
<protein>
    <submittedName>
        <fullName evidence="4">DUF2269 domain-containing protein</fullName>
    </submittedName>
</protein>
<gene>
    <name evidence="4" type="ORF">LSG31_05385</name>
</gene>
<feature type="transmembrane region" description="Helical" evidence="2">
    <location>
        <begin position="152"/>
        <end position="174"/>
    </location>
</feature>
<keyword evidence="2" id="KW-0472">Membrane</keyword>
<keyword evidence="5" id="KW-1185">Reference proteome</keyword>
<dbReference type="RefSeq" id="WP_347438378.1">
    <property type="nucleotide sequence ID" value="NZ_CP089291.1"/>
</dbReference>
<proteinExistence type="predicted"/>
<keyword evidence="2" id="KW-1133">Transmembrane helix</keyword>